<comment type="subcellular location">
    <subcellularLocation>
        <location evidence="1 12">Cell inner membrane</location>
        <topology evidence="1 12">Multi-pass membrane protein</topology>
    </subcellularLocation>
</comment>
<feature type="transmembrane region" description="Helical" evidence="12">
    <location>
        <begin position="29"/>
        <end position="52"/>
    </location>
</feature>
<feature type="transmembrane region" description="Helical" evidence="12">
    <location>
        <begin position="64"/>
        <end position="87"/>
    </location>
</feature>
<dbReference type="Proteomes" id="UP000502260">
    <property type="component" value="Chromosome"/>
</dbReference>
<evidence type="ECO:0000313" key="14">
    <source>
        <dbReference type="EMBL" id="BCB28737.1"/>
    </source>
</evidence>
<evidence type="ECO:0000256" key="12">
    <source>
        <dbReference type="RuleBase" id="RU361157"/>
    </source>
</evidence>
<evidence type="ECO:0000256" key="8">
    <source>
        <dbReference type="ARBA" id="ARBA00022692"/>
    </source>
</evidence>
<evidence type="ECO:0000256" key="10">
    <source>
        <dbReference type="ARBA" id="ARBA00023136"/>
    </source>
</evidence>
<evidence type="ECO:0000256" key="11">
    <source>
        <dbReference type="ARBA" id="ARBA00025119"/>
    </source>
</evidence>
<feature type="transmembrane region" description="Helical" evidence="12">
    <location>
        <begin position="233"/>
        <end position="255"/>
    </location>
</feature>
<dbReference type="GO" id="GO:0015772">
    <property type="term" value="P:oligosaccharide transport"/>
    <property type="evidence" value="ECO:0007669"/>
    <property type="project" value="InterPro"/>
</dbReference>
<evidence type="ECO:0000256" key="5">
    <source>
        <dbReference type="ARBA" id="ARBA00022458"/>
    </source>
</evidence>
<comment type="subunit">
    <text evidence="3">The complex is composed of two ATP-binding proteins (NodI) and two transmembrane proteins (NodJ).</text>
</comment>
<keyword evidence="15" id="KW-1185">Reference proteome</keyword>
<dbReference type="KEGG" id="slac:SKTS_36230"/>
<dbReference type="Pfam" id="PF01061">
    <property type="entry name" value="ABC2_membrane"/>
    <property type="match status" value="1"/>
</dbReference>
<keyword evidence="5" id="KW-0536">Nodulation</keyword>
<dbReference type="AlphaFoldDB" id="A0A6F8VI12"/>
<keyword evidence="8 12" id="KW-0812">Transmembrane</keyword>
<evidence type="ECO:0000313" key="15">
    <source>
        <dbReference type="Proteomes" id="UP000502260"/>
    </source>
</evidence>
<dbReference type="NCBIfam" id="TIGR01291">
    <property type="entry name" value="nodJ"/>
    <property type="match status" value="1"/>
</dbReference>
<gene>
    <name evidence="14" type="primary">nodJ</name>
    <name evidence="14" type="ORF">SKTS_36230</name>
</gene>
<evidence type="ECO:0000256" key="9">
    <source>
        <dbReference type="ARBA" id="ARBA00022989"/>
    </source>
</evidence>
<evidence type="ECO:0000256" key="3">
    <source>
        <dbReference type="ARBA" id="ARBA00011350"/>
    </source>
</evidence>
<sequence length="261" mass="29184">MSNFDYSLPKLSWRFVPIWRRNFLVWRKLAIPSILGNLADPAFYMLGLGYGLGSLLPQVAGVPYMTFLAAGTLCYSTMNSATFESLYSAFSRMHVQKTWDAMLNAPLELDDVMLAELAWATSKSVLSGVAILVIILALGLSHSWLLLWTLPLLVLIGFCFTGMALVMNALSPNYDFFMYYFTLVITPMVLLCGVFYPVAQLPAFLQSAANWLPLTHAIELGRPLVQGEWPQRIGVHVTMLLAYGSVGFYLALVLVRRRLLK</sequence>
<proteinExistence type="inferred from homology"/>
<comment type="similarity">
    <text evidence="2">Belongs to the ABC-2 integral membrane protein family. Lipooligosaccharide exporter (TC 3.A.1.102) subfamily.</text>
</comment>
<keyword evidence="10 12" id="KW-0472">Membrane</keyword>
<feature type="transmembrane region" description="Helical" evidence="12">
    <location>
        <begin position="150"/>
        <end position="170"/>
    </location>
</feature>
<evidence type="ECO:0000256" key="1">
    <source>
        <dbReference type="ARBA" id="ARBA00004429"/>
    </source>
</evidence>
<evidence type="ECO:0000256" key="7">
    <source>
        <dbReference type="ARBA" id="ARBA00022519"/>
    </source>
</evidence>
<dbReference type="InterPro" id="IPR000412">
    <property type="entry name" value="ABC_2_transport"/>
</dbReference>
<dbReference type="PANTHER" id="PTHR43229:SF2">
    <property type="entry name" value="NODULATION PROTEIN J"/>
    <property type="match status" value="1"/>
</dbReference>
<evidence type="ECO:0000256" key="6">
    <source>
        <dbReference type="ARBA" id="ARBA00022475"/>
    </source>
</evidence>
<dbReference type="InterPro" id="IPR013525">
    <property type="entry name" value="ABC2_TM"/>
</dbReference>
<feature type="transmembrane region" description="Helical" evidence="12">
    <location>
        <begin position="177"/>
        <end position="199"/>
    </location>
</feature>
<dbReference type="PRINTS" id="PR00164">
    <property type="entry name" value="ABC2TRNSPORT"/>
</dbReference>
<dbReference type="PIRSF" id="PIRSF006648">
    <property type="entry name" value="DrrB"/>
    <property type="match status" value="1"/>
</dbReference>
<dbReference type="InterPro" id="IPR005981">
    <property type="entry name" value="ABC_transptNodJ"/>
</dbReference>
<dbReference type="GO" id="GO:0140359">
    <property type="term" value="F:ABC-type transporter activity"/>
    <property type="evidence" value="ECO:0007669"/>
    <property type="project" value="InterPro"/>
</dbReference>
<keyword evidence="4 12" id="KW-0813">Transport</keyword>
<evidence type="ECO:0000256" key="4">
    <source>
        <dbReference type="ARBA" id="ARBA00022448"/>
    </source>
</evidence>
<name>A0A6F8VI12_9PROT</name>
<protein>
    <recommendedName>
        <fullName evidence="12">Transport permease protein</fullName>
    </recommendedName>
</protein>
<dbReference type="PROSITE" id="PS51012">
    <property type="entry name" value="ABC_TM2"/>
    <property type="match status" value="1"/>
</dbReference>
<dbReference type="InterPro" id="IPR051784">
    <property type="entry name" value="Nod_factor_ABC_transporter"/>
</dbReference>
<feature type="transmembrane region" description="Helical" evidence="12">
    <location>
        <begin position="125"/>
        <end position="144"/>
    </location>
</feature>
<organism evidence="14 15">
    <name type="scientific">Sulfurimicrobium lacus</name>
    <dbReference type="NCBI Taxonomy" id="2715678"/>
    <lineage>
        <taxon>Bacteria</taxon>
        <taxon>Pseudomonadati</taxon>
        <taxon>Pseudomonadota</taxon>
        <taxon>Betaproteobacteria</taxon>
        <taxon>Nitrosomonadales</taxon>
        <taxon>Sulfuricellaceae</taxon>
        <taxon>Sulfurimicrobium</taxon>
    </lineage>
</organism>
<dbReference type="RefSeq" id="WP_173068623.1">
    <property type="nucleotide sequence ID" value="NZ_AP022853.1"/>
</dbReference>
<dbReference type="GO" id="GO:0043190">
    <property type="term" value="C:ATP-binding cassette (ABC) transporter complex"/>
    <property type="evidence" value="ECO:0007669"/>
    <property type="project" value="InterPro"/>
</dbReference>
<keyword evidence="6 12" id="KW-1003">Cell membrane</keyword>
<dbReference type="EMBL" id="AP022853">
    <property type="protein sequence ID" value="BCB28737.1"/>
    <property type="molecule type" value="Genomic_DNA"/>
</dbReference>
<evidence type="ECO:0000259" key="13">
    <source>
        <dbReference type="PROSITE" id="PS51012"/>
    </source>
</evidence>
<dbReference type="PANTHER" id="PTHR43229">
    <property type="entry name" value="NODULATION PROTEIN J"/>
    <property type="match status" value="1"/>
</dbReference>
<accession>A0A6F8VI12</accession>
<feature type="domain" description="ABC transmembrane type-2" evidence="13">
    <location>
        <begin position="32"/>
        <end position="258"/>
    </location>
</feature>
<reference evidence="15" key="1">
    <citation type="submission" date="2020-03" db="EMBL/GenBank/DDBJ databases">
        <title>Complete genome sequence of sulfur-oxidizing bacterium skT11.</title>
        <authorList>
            <person name="Kanda M."/>
            <person name="Kojima H."/>
            <person name="Fukui M."/>
        </authorList>
    </citation>
    <scope>NUCLEOTIDE SEQUENCE [LARGE SCALE GENOMIC DNA]</scope>
    <source>
        <strain evidence="15">skT11</strain>
    </source>
</reference>
<evidence type="ECO:0000256" key="2">
    <source>
        <dbReference type="ARBA" id="ARBA00008394"/>
    </source>
</evidence>
<dbReference type="InterPro" id="IPR047817">
    <property type="entry name" value="ABC2_TM_bact-type"/>
</dbReference>
<keyword evidence="9 12" id="KW-1133">Transmembrane helix</keyword>
<keyword evidence="7" id="KW-0997">Cell inner membrane</keyword>
<comment type="function">
    <text evidence="11">Part of the ABC transporter complex NodIJ involved in the export of the nodulation factors (Nod factors), the bacterial signal molecules that induce symbiosis and subsequent nodulation induction. Nod factors are LCO (lipo-chitin oligosaccharide), a modified beta-1,4-linked N-acetylglucosamine oligosaccharide. This subunit encodes the transporter.</text>
</comment>